<dbReference type="InterPro" id="IPR052163">
    <property type="entry name" value="DGC-Regulatory_Protein"/>
</dbReference>
<evidence type="ECO:0000313" key="2">
    <source>
        <dbReference type="EMBL" id="MCQ8180820.1"/>
    </source>
</evidence>
<name>A0ABT1UF82_9GAMM</name>
<evidence type="ECO:0000259" key="1">
    <source>
        <dbReference type="PROSITE" id="PS50887"/>
    </source>
</evidence>
<accession>A0ABT1UF82</accession>
<evidence type="ECO:0000313" key="3">
    <source>
        <dbReference type="Proteomes" id="UP001524569"/>
    </source>
</evidence>
<dbReference type="Pfam" id="PF00990">
    <property type="entry name" value="GGDEF"/>
    <property type="match status" value="1"/>
</dbReference>
<sequence>MLQNTKLEPIPIFSEYSAKLADLETAYAENLQRLTIAQEQIKALAKDNLSCKKRLKKLAKRYLQARYFADHDDLTGLPNRRLFEDRLKLAVAQSPRRHKPVALLFLDLDKFKHINDSFGHAVGDRILQQVAQRLTACIRRGDTACRYGGDEFIVMLPEMSGQDSGDIVIDKIRKRLCMPYRVDDLDIELTISIGIATYPADQQNIEELIGQADANMYRAKKCMKQLLRFDPAQALTPYAPAAGK</sequence>
<organism evidence="2 3">
    <name type="scientific">Methylomonas aurea</name>
    <dbReference type="NCBI Taxonomy" id="2952224"/>
    <lineage>
        <taxon>Bacteria</taxon>
        <taxon>Pseudomonadati</taxon>
        <taxon>Pseudomonadota</taxon>
        <taxon>Gammaproteobacteria</taxon>
        <taxon>Methylococcales</taxon>
        <taxon>Methylococcaceae</taxon>
        <taxon>Methylomonas</taxon>
    </lineage>
</organism>
<dbReference type="SMART" id="SM00267">
    <property type="entry name" value="GGDEF"/>
    <property type="match status" value="1"/>
</dbReference>
<dbReference type="InterPro" id="IPR000160">
    <property type="entry name" value="GGDEF_dom"/>
</dbReference>
<dbReference type="Proteomes" id="UP001524569">
    <property type="component" value="Unassembled WGS sequence"/>
</dbReference>
<dbReference type="NCBIfam" id="TIGR00254">
    <property type="entry name" value="GGDEF"/>
    <property type="match status" value="1"/>
</dbReference>
<dbReference type="SUPFAM" id="SSF55073">
    <property type="entry name" value="Nucleotide cyclase"/>
    <property type="match status" value="1"/>
</dbReference>
<dbReference type="CDD" id="cd01949">
    <property type="entry name" value="GGDEF"/>
    <property type="match status" value="1"/>
</dbReference>
<reference evidence="2 3" key="1">
    <citation type="submission" date="2022-07" db="EMBL/GenBank/DDBJ databases">
        <title>Methylomonas rivi sp. nov., Methylomonas rosea sp. nov., Methylomonas aureus sp. nov. and Methylomonas subterranea sp. nov., four novel methanotrophs isolated from a freshwater creek and the deep terrestrial subsurface.</title>
        <authorList>
            <person name="Abin C."/>
            <person name="Sankaranarayanan K."/>
            <person name="Garner C."/>
            <person name="Sindelar R."/>
            <person name="Kotary K."/>
            <person name="Garner R."/>
            <person name="Barclay S."/>
            <person name="Lawson P."/>
            <person name="Krumholz L."/>
        </authorList>
    </citation>
    <scope>NUCLEOTIDE SEQUENCE [LARGE SCALE GENOMIC DNA]</scope>
    <source>
        <strain evidence="2 3">SURF-1</strain>
    </source>
</reference>
<dbReference type="InterPro" id="IPR029787">
    <property type="entry name" value="Nucleotide_cyclase"/>
</dbReference>
<dbReference type="EMBL" id="JANIBM010000005">
    <property type="protein sequence ID" value="MCQ8180820.1"/>
    <property type="molecule type" value="Genomic_DNA"/>
</dbReference>
<dbReference type="Gene3D" id="3.30.70.270">
    <property type="match status" value="1"/>
</dbReference>
<keyword evidence="3" id="KW-1185">Reference proteome</keyword>
<dbReference type="InterPro" id="IPR043128">
    <property type="entry name" value="Rev_trsase/Diguanyl_cyclase"/>
</dbReference>
<protein>
    <submittedName>
        <fullName evidence="2">GGDEF domain-containing protein</fullName>
    </submittedName>
</protein>
<dbReference type="PANTHER" id="PTHR46663:SF2">
    <property type="entry name" value="GGDEF DOMAIN-CONTAINING PROTEIN"/>
    <property type="match status" value="1"/>
</dbReference>
<proteinExistence type="predicted"/>
<feature type="domain" description="GGDEF" evidence="1">
    <location>
        <begin position="99"/>
        <end position="231"/>
    </location>
</feature>
<gene>
    <name evidence="2" type="ORF">NP603_06855</name>
</gene>
<dbReference type="PROSITE" id="PS50887">
    <property type="entry name" value="GGDEF"/>
    <property type="match status" value="1"/>
</dbReference>
<comment type="caution">
    <text evidence="2">The sequence shown here is derived from an EMBL/GenBank/DDBJ whole genome shotgun (WGS) entry which is preliminary data.</text>
</comment>
<dbReference type="PANTHER" id="PTHR46663">
    <property type="entry name" value="DIGUANYLATE CYCLASE DGCT-RELATED"/>
    <property type="match status" value="1"/>
</dbReference>
<dbReference type="RefSeq" id="WP_256610171.1">
    <property type="nucleotide sequence ID" value="NZ_JANIBM010000005.1"/>
</dbReference>